<proteinExistence type="predicted"/>
<accession>A0ABS8C211</accession>
<dbReference type="EMBL" id="JAEINI020000003">
    <property type="protein sequence ID" value="MCB5226361.1"/>
    <property type="molecule type" value="Genomic_DNA"/>
</dbReference>
<dbReference type="RefSeq" id="WP_226750455.1">
    <property type="nucleotide sequence ID" value="NZ_JAEINI020000003.1"/>
</dbReference>
<feature type="region of interest" description="Disordered" evidence="1">
    <location>
        <begin position="149"/>
        <end position="177"/>
    </location>
</feature>
<name>A0ABS8C211_9ALTE</name>
<feature type="compositionally biased region" description="Low complexity" evidence="1">
    <location>
        <begin position="149"/>
        <end position="173"/>
    </location>
</feature>
<comment type="caution">
    <text evidence="2">The sequence shown here is derived from an EMBL/GenBank/DDBJ whole genome shotgun (WGS) entry which is preliminary data.</text>
</comment>
<keyword evidence="3" id="KW-1185">Reference proteome</keyword>
<dbReference type="Proteomes" id="UP000633814">
    <property type="component" value="Unassembled WGS sequence"/>
</dbReference>
<evidence type="ECO:0000256" key="1">
    <source>
        <dbReference type="SAM" id="MobiDB-lite"/>
    </source>
</evidence>
<dbReference type="InterPro" id="IPR020012">
    <property type="entry name" value="LysM_FimV"/>
</dbReference>
<reference evidence="2 3" key="1">
    <citation type="submission" date="2021-10" db="EMBL/GenBank/DDBJ databases">
        <title>Alishewanella koreense sp. nov. isolated from seawater of southwestern coast in South Korea and the proposal for the reclassification of Rheinheimera perlucida and Rheinheimera tuosuensis as Arsukibacterium perlucida and Arsukibacterium tuosuensis.</title>
        <authorList>
            <person name="Kim K.H."/>
            <person name="Ruan W."/>
            <person name="Kim K.R."/>
            <person name="Baek J.H."/>
            <person name="Jeon C.O."/>
        </authorList>
    </citation>
    <scope>NUCLEOTIDE SEQUENCE [LARGE SCALE GENOMIC DNA]</scope>
    <source>
        <strain evidence="2 3">16-MA</strain>
    </source>
</reference>
<sequence>MALLTGSLTLHAATPDAITAESTLWRLALAARPDEQVSMAQVMYALWQQNPKAFRDNNVNYLLKGAELTVPNKAQMLATDVTFAAQWYQQQLARQALPGKAIAEPKRAATAANPEVMASTSRAAVSPVSPPTATIPSATAVSSAAPARATLPTNNSSATANTSARTAAIAPAPKSQGSWRWQHELDFTQRMFSQSGLQPSSKQHSMLSYRGQWSYEDASRQHSVNLEPYLRWHQRDSESHLIDFQQAYWRYVQEGWEVKVGLDTIFWGVSESQHLVDVINQTDVTAGVELEAKLGQPMLALRRSAGAGTLDIYVLPYFRERQFPGLAGRLAAPLAVNHDLAWYESSKAQNNLDVALRYAHRFSGLDVGLSFFSGTSREPLLQPTVSGELQPLYYQMEQYGLDLQWVQGDWIWKMESIYRRLGVDEYAAATAGFEFTQYGVLQQVWDLGWIVEYQYDSRGQTASMPGQNDLFIGWRLALNDVAGSSFLVGVLQDLDERQSRSIKLEGSRRLTDSLRLSINAWLFQSEQINDPLYWLQRDDYLSLQLSYYF</sequence>
<evidence type="ECO:0000313" key="3">
    <source>
        <dbReference type="Proteomes" id="UP000633814"/>
    </source>
</evidence>
<dbReference type="InterPro" id="IPR038636">
    <property type="entry name" value="Wzi_sf"/>
</dbReference>
<dbReference type="Gene3D" id="2.40.160.130">
    <property type="entry name" value="Capsule assembly protein Wzi"/>
    <property type="match status" value="1"/>
</dbReference>
<dbReference type="NCBIfam" id="TIGR03505">
    <property type="entry name" value="FimV_core"/>
    <property type="match status" value="1"/>
</dbReference>
<gene>
    <name evidence="2" type="ORF">JAO78_005995</name>
</gene>
<organism evidence="2 3">
    <name type="scientific">Alishewanella maricola</name>
    <dbReference type="NCBI Taxonomy" id="2795740"/>
    <lineage>
        <taxon>Bacteria</taxon>
        <taxon>Pseudomonadati</taxon>
        <taxon>Pseudomonadota</taxon>
        <taxon>Gammaproteobacteria</taxon>
        <taxon>Alteromonadales</taxon>
        <taxon>Alteromonadaceae</taxon>
        <taxon>Alishewanella</taxon>
    </lineage>
</organism>
<evidence type="ECO:0000313" key="2">
    <source>
        <dbReference type="EMBL" id="MCB5226361.1"/>
    </source>
</evidence>
<protein>
    <submittedName>
        <fullName evidence="2">Uncharacterized protein</fullName>
    </submittedName>
</protein>